<feature type="chain" id="PRO_5040203506" description="PAN-3 domain-containing protein" evidence="1">
    <location>
        <begin position="17"/>
        <end position="166"/>
    </location>
</feature>
<dbReference type="AlphaFoldDB" id="A0A9P1MXX1"/>
<dbReference type="EMBL" id="CANHGI010000002">
    <property type="protein sequence ID" value="CAI5442928.1"/>
    <property type="molecule type" value="Genomic_DNA"/>
</dbReference>
<evidence type="ECO:0000313" key="2">
    <source>
        <dbReference type="EMBL" id="CAI5442928.1"/>
    </source>
</evidence>
<comment type="caution">
    <text evidence="2">The sequence shown here is derived from an EMBL/GenBank/DDBJ whole genome shotgun (WGS) entry which is preliminary data.</text>
</comment>
<organism evidence="2 3">
    <name type="scientific">Caenorhabditis angaria</name>
    <dbReference type="NCBI Taxonomy" id="860376"/>
    <lineage>
        <taxon>Eukaryota</taxon>
        <taxon>Metazoa</taxon>
        <taxon>Ecdysozoa</taxon>
        <taxon>Nematoda</taxon>
        <taxon>Chromadorea</taxon>
        <taxon>Rhabditida</taxon>
        <taxon>Rhabditina</taxon>
        <taxon>Rhabditomorpha</taxon>
        <taxon>Rhabditoidea</taxon>
        <taxon>Rhabditidae</taxon>
        <taxon>Peloderinae</taxon>
        <taxon>Caenorhabditis</taxon>
    </lineage>
</organism>
<evidence type="ECO:0000313" key="3">
    <source>
        <dbReference type="Proteomes" id="UP001152747"/>
    </source>
</evidence>
<reference evidence="2" key="1">
    <citation type="submission" date="2022-11" db="EMBL/GenBank/DDBJ databases">
        <authorList>
            <person name="Kikuchi T."/>
        </authorList>
    </citation>
    <scope>NUCLEOTIDE SEQUENCE</scope>
    <source>
        <strain evidence="2">PS1010</strain>
    </source>
</reference>
<dbReference type="SUPFAM" id="SSF57414">
    <property type="entry name" value="Hairpin loop containing domain-like"/>
    <property type="match status" value="1"/>
</dbReference>
<keyword evidence="1" id="KW-0732">Signal</keyword>
<dbReference type="Proteomes" id="UP001152747">
    <property type="component" value="Unassembled WGS sequence"/>
</dbReference>
<name>A0A9P1MXX1_9PELO</name>
<keyword evidence="3" id="KW-1185">Reference proteome</keyword>
<proteinExistence type="predicted"/>
<feature type="signal peptide" evidence="1">
    <location>
        <begin position="1"/>
        <end position="16"/>
    </location>
</feature>
<evidence type="ECO:0000256" key="1">
    <source>
        <dbReference type="SAM" id="SignalP"/>
    </source>
</evidence>
<gene>
    <name evidence="2" type="ORF">CAMP_LOCUS5565</name>
</gene>
<protein>
    <recommendedName>
        <fullName evidence="4">PAN-3 domain-containing protein</fullName>
    </recommendedName>
</protein>
<sequence>MLRLFVTFVLIGEIRTAYVSISGRVGSTSKHSFNSTDFYDFNVCKSICDNFTVCQAFYYNNITMVCTTYDYPNLVSILQLDVYPPTEILTFKLEKPPVTEIFAFQTNTTICAISLDTIYYSNHYSYTNNGTNWDIEGVCPNGWSKFTRAKGAWCMKLYYSSGRSLE</sequence>
<accession>A0A9P1MXX1</accession>
<dbReference type="PANTHER" id="PTHR47629">
    <property type="entry name" value="C-TYPE LECTIN-RELATED"/>
    <property type="match status" value="1"/>
</dbReference>
<evidence type="ECO:0008006" key="4">
    <source>
        <dbReference type="Google" id="ProtNLM"/>
    </source>
</evidence>